<gene>
    <name evidence="3" type="ORF">J9259_05500</name>
</gene>
<evidence type="ECO:0000259" key="2">
    <source>
        <dbReference type="Pfam" id="PF12222"/>
    </source>
</evidence>
<comment type="caution">
    <text evidence="3">The sequence shown here is derived from an EMBL/GenBank/DDBJ whole genome shotgun (WGS) entry which is preliminary data.</text>
</comment>
<keyword evidence="1" id="KW-0812">Transmembrane</keyword>
<organism evidence="3 4">
    <name type="scientific">Candidatus Sysuiplasma superficiale</name>
    <dbReference type="NCBI Taxonomy" id="2823368"/>
    <lineage>
        <taxon>Archaea</taxon>
        <taxon>Methanobacteriati</taxon>
        <taxon>Thermoplasmatota</taxon>
        <taxon>Thermoplasmata</taxon>
        <taxon>Candidatus Sysuiplasmatales</taxon>
        <taxon>Candidatus Sysuiplasmataceae</taxon>
        <taxon>Candidatus Sysuiplasma</taxon>
    </lineage>
</organism>
<keyword evidence="1" id="KW-1133">Transmembrane helix</keyword>
<dbReference type="InterPro" id="IPR021102">
    <property type="entry name" value="PNGase_A"/>
</dbReference>
<protein>
    <recommendedName>
        <fullName evidence="2">Peptide N-acetyl-beta-D-glucosaminyl asparaginase amidase A N-terminal domain-containing protein</fullName>
    </recommendedName>
</protein>
<name>A0A8J7YJN7_9ARCH</name>
<dbReference type="Pfam" id="PF12222">
    <property type="entry name" value="PNGaseA"/>
    <property type="match status" value="1"/>
</dbReference>
<dbReference type="EMBL" id="JAGVSJ010000011">
    <property type="protein sequence ID" value="MBX8631957.1"/>
    <property type="molecule type" value="Genomic_DNA"/>
</dbReference>
<accession>A0A8J7YJN7</accession>
<keyword evidence="1" id="KW-0472">Membrane</keyword>
<proteinExistence type="predicted"/>
<evidence type="ECO:0000313" key="4">
    <source>
        <dbReference type="Proteomes" id="UP000716004"/>
    </source>
</evidence>
<sequence>MNCKRFFSLFAVLVMLVASVSVLAGQYGTGYGFRSNGRASPFDAQGTAVSSYSSLSPVPKALSSMALKAKDSFFSQNFTTNYTPSSSASSTPAAYSGQAVKDPFGNSSFIQYGAPAFTGHVLSDFPMQFLVSYNNSTHEKLLISADQNYVFVGYYGMMSGQSLYVMFANDTSSGFGTTNFTNMHNSSGFRKWDVNFNSSLPINAFFFANLTGLVSTSNATLATVTTSVSLSNSRPVAVSHPLAADQVFFNRTSNSTEFYIPWSLLYPDNVSGFRNLSVIALTSVSLAVVSTLPSVQPSRIGLYYFADSYVNFTSTFSYSATSPFTVSAVYQEYVSHTTISTVGTLLYFPSSLHYSKIVANFQNIFISNVFDTSYSITVSGVEIMAGNTNEFINTYTAMDVTNYSSLFSGVQSVTVSSAQFNPGYASLLSAIFTFTPTSSSGSGYQHVLPVISGGSVPPFSLAGRQPYAENGNILVPYNYTESFNVTFPSNISRLELNLFILQNQNDEFWYGNQPPFREFLVSVNNVDVAAVQPYPNVQTGGIDFMLWEPINAIGANLNPPYAVNLTPFSYLFSGKAQINLTVINDENVWIRVGLNFLYNVNVSQPAVKEVSYSHTEQNNYIQTPGLVYVKNTTGYISPSTMWLNDTNYHNTTLSVESDFISAGNKTTMSSLYESSFFSTSVQFNPEFYYGQEVSSSVFILPYYQISSTRQYQLYQTNEKTVNLTSKKTLYDKSVSTELIYGISFRFGLNIEIYDGFPIYYLSLTINQTREVLVNSSVFSDMTGTPVWTNITYSTYRTVTASGLSILAFVGPGLAFIIYNFGVTASFRSSGYSEWINSVEVVHLFATQYMQAVNNTTERVGTLIEVVSGNGMSAVPEKHPSQQRYSSVMKIAQSPAGNLFGSSAFKRE</sequence>
<evidence type="ECO:0000313" key="3">
    <source>
        <dbReference type="EMBL" id="MBX8631957.1"/>
    </source>
</evidence>
<evidence type="ECO:0000256" key="1">
    <source>
        <dbReference type="SAM" id="Phobius"/>
    </source>
</evidence>
<dbReference type="PANTHER" id="PTHR31104">
    <property type="entry name" value="PEPTIDE-N4-(N-ACETYL-BETA-GLUCOSAMINYL)ASPARAGINE AMIDASE A PROTEIN"/>
    <property type="match status" value="1"/>
</dbReference>
<feature type="transmembrane region" description="Helical" evidence="1">
    <location>
        <begin position="798"/>
        <end position="820"/>
    </location>
</feature>
<feature type="domain" description="Peptide N-acetyl-beta-D-glucosaminyl asparaginase amidase A N-terminal" evidence="2">
    <location>
        <begin position="342"/>
        <end position="574"/>
    </location>
</feature>
<dbReference type="Proteomes" id="UP000716004">
    <property type="component" value="Unassembled WGS sequence"/>
</dbReference>
<dbReference type="AlphaFoldDB" id="A0A8J7YJN7"/>
<dbReference type="InterPro" id="IPR056948">
    <property type="entry name" value="PNGaseA_N"/>
</dbReference>
<reference evidence="3" key="1">
    <citation type="submission" date="2021-04" db="EMBL/GenBank/DDBJ databases">
        <title>Genomic insights into ecological role and evolution of a novel Thermoplasmata order Candidatus Sysuiplasmatales.</title>
        <authorList>
            <person name="Yuan Y."/>
        </authorList>
    </citation>
    <scope>NUCLEOTIDE SEQUENCE</scope>
    <source>
        <strain evidence="3">YP2-bin.285</strain>
    </source>
</reference>